<dbReference type="InterPro" id="IPR010496">
    <property type="entry name" value="AL/BT2_dom"/>
</dbReference>
<evidence type="ECO:0000256" key="1">
    <source>
        <dbReference type="SAM" id="SignalP"/>
    </source>
</evidence>
<feature type="domain" description="3-keto-alpha-glucoside-1,2-lyase/3-keto-2-hydroxy-glucal hydratase" evidence="2">
    <location>
        <begin position="39"/>
        <end position="238"/>
    </location>
</feature>
<evidence type="ECO:0000259" key="2">
    <source>
        <dbReference type="Pfam" id="PF06439"/>
    </source>
</evidence>
<dbReference type="RefSeq" id="WP_321562280.1">
    <property type="nucleotide sequence ID" value="NZ_CP139558.1"/>
</dbReference>
<reference evidence="3 4" key="1">
    <citation type="submission" date="2023-11" db="EMBL/GenBank/DDBJ databases">
        <title>Analysis of the Genomes of Mucilaginibacter gossypii cycad 4 and M. sabulilitoris SNA2: microbes with the potential for plant growth promotion.</title>
        <authorList>
            <person name="Hirsch A.M."/>
            <person name="Humm E."/>
            <person name="Rubbi M."/>
            <person name="Del Vecchio G."/>
            <person name="Ha S.M."/>
            <person name="Pellegrini M."/>
            <person name="Gunsalus R.P."/>
        </authorList>
    </citation>
    <scope>NUCLEOTIDE SEQUENCE [LARGE SCALE GENOMIC DNA]</scope>
    <source>
        <strain evidence="3 4">SNA2</strain>
    </source>
</reference>
<feature type="chain" id="PRO_5047038758" evidence="1">
    <location>
        <begin position="23"/>
        <end position="240"/>
    </location>
</feature>
<evidence type="ECO:0000313" key="4">
    <source>
        <dbReference type="Proteomes" id="UP001324380"/>
    </source>
</evidence>
<dbReference type="Pfam" id="PF06439">
    <property type="entry name" value="3keto-disac_hyd"/>
    <property type="match status" value="1"/>
</dbReference>
<protein>
    <submittedName>
        <fullName evidence="3">DUF1080 domain-containing protein</fullName>
    </submittedName>
</protein>
<keyword evidence="4" id="KW-1185">Reference proteome</keyword>
<dbReference type="Proteomes" id="UP001324380">
    <property type="component" value="Chromosome"/>
</dbReference>
<proteinExistence type="predicted"/>
<sequence length="240" mass="26843">MKKHMTKFVSALVVLAAIFNCAYTPDPNNKLTAKEQAAGWKLLFDGHSTAGWHLYNSQAAFTAWKAKDGELFCDPQDKSGPGDMITDKEYKNFDLKFDWKLPKGGNSGVFINVLERNDIPAGWASGPEYQLLDDAHPDYAKPQSRSGCLYGFAPQKNPVKSKPSDTWNHSEIKQKNGKVQFYLNGVLTAEEDFASTAWAKKVADSHFKGFPEFGKHINGHIALQDWATGISFRNIKIREL</sequence>
<dbReference type="Gene3D" id="2.60.120.560">
    <property type="entry name" value="Exo-inulinase, domain 1"/>
    <property type="match status" value="1"/>
</dbReference>
<keyword evidence="1" id="KW-0732">Signal</keyword>
<accession>A0ABZ0TLQ9</accession>
<gene>
    <name evidence="3" type="ORF">SNE25_27810</name>
</gene>
<feature type="signal peptide" evidence="1">
    <location>
        <begin position="1"/>
        <end position="22"/>
    </location>
</feature>
<evidence type="ECO:0000313" key="3">
    <source>
        <dbReference type="EMBL" id="WPU93128.1"/>
    </source>
</evidence>
<dbReference type="EMBL" id="CP139558">
    <property type="protein sequence ID" value="WPU93128.1"/>
    <property type="molecule type" value="Genomic_DNA"/>
</dbReference>
<name>A0ABZ0TLQ9_9SPHI</name>
<organism evidence="3 4">
    <name type="scientific">Mucilaginibacter sabulilitoris</name>
    <dbReference type="NCBI Taxonomy" id="1173583"/>
    <lineage>
        <taxon>Bacteria</taxon>
        <taxon>Pseudomonadati</taxon>
        <taxon>Bacteroidota</taxon>
        <taxon>Sphingobacteriia</taxon>
        <taxon>Sphingobacteriales</taxon>
        <taxon>Sphingobacteriaceae</taxon>
        <taxon>Mucilaginibacter</taxon>
    </lineage>
</organism>